<dbReference type="Proteomes" id="UP001056120">
    <property type="component" value="Linkage Group LG25"/>
</dbReference>
<proteinExistence type="predicted"/>
<dbReference type="EMBL" id="CM042042">
    <property type="protein sequence ID" value="KAI3705825.1"/>
    <property type="molecule type" value="Genomic_DNA"/>
</dbReference>
<reference evidence="1 2" key="2">
    <citation type="journal article" date="2022" name="Mol. Ecol. Resour.">
        <title>The genomes of chicory, endive, great burdock and yacon provide insights into Asteraceae paleo-polyploidization history and plant inulin production.</title>
        <authorList>
            <person name="Fan W."/>
            <person name="Wang S."/>
            <person name="Wang H."/>
            <person name="Wang A."/>
            <person name="Jiang F."/>
            <person name="Liu H."/>
            <person name="Zhao H."/>
            <person name="Xu D."/>
            <person name="Zhang Y."/>
        </authorList>
    </citation>
    <scope>NUCLEOTIDE SEQUENCE [LARGE SCALE GENOMIC DNA]</scope>
    <source>
        <strain evidence="2">cv. Yunnan</strain>
        <tissue evidence="1">Leaves</tissue>
    </source>
</reference>
<name>A0ACB9A893_9ASTR</name>
<evidence type="ECO:0000313" key="2">
    <source>
        <dbReference type="Proteomes" id="UP001056120"/>
    </source>
</evidence>
<protein>
    <submittedName>
        <fullName evidence="1">Uncharacterized protein</fullName>
    </submittedName>
</protein>
<accession>A0ACB9A893</accession>
<sequence>MQKTIEKYRERVKIDENCNRKFTQQQKHQATTIQQKLEQLEASQRKFLGEDIESCSLDEVSELGSKLEHTLRTIRARKACLCKELIEKLQAEERSLLEENARLWQQKTSLCQKLVVCGESIQFTDVETDLFLGLRLT</sequence>
<keyword evidence="2" id="KW-1185">Reference proteome</keyword>
<reference evidence="2" key="1">
    <citation type="journal article" date="2022" name="Mol. Ecol. Resour.">
        <title>The genomes of chicory, endive, great burdock and yacon provide insights into Asteraceae palaeo-polyploidization history and plant inulin production.</title>
        <authorList>
            <person name="Fan W."/>
            <person name="Wang S."/>
            <person name="Wang H."/>
            <person name="Wang A."/>
            <person name="Jiang F."/>
            <person name="Liu H."/>
            <person name="Zhao H."/>
            <person name="Xu D."/>
            <person name="Zhang Y."/>
        </authorList>
    </citation>
    <scope>NUCLEOTIDE SEQUENCE [LARGE SCALE GENOMIC DNA]</scope>
    <source>
        <strain evidence="2">cv. Yunnan</strain>
    </source>
</reference>
<organism evidence="1 2">
    <name type="scientific">Smallanthus sonchifolius</name>
    <dbReference type="NCBI Taxonomy" id="185202"/>
    <lineage>
        <taxon>Eukaryota</taxon>
        <taxon>Viridiplantae</taxon>
        <taxon>Streptophyta</taxon>
        <taxon>Embryophyta</taxon>
        <taxon>Tracheophyta</taxon>
        <taxon>Spermatophyta</taxon>
        <taxon>Magnoliopsida</taxon>
        <taxon>eudicotyledons</taxon>
        <taxon>Gunneridae</taxon>
        <taxon>Pentapetalae</taxon>
        <taxon>asterids</taxon>
        <taxon>campanulids</taxon>
        <taxon>Asterales</taxon>
        <taxon>Asteraceae</taxon>
        <taxon>Asteroideae</taxon>
        <taxon>Heliantheae alliance</taxon>
        <taxon>Millerieae</taxon>
        <taxon>Smallanthus</taxon>
    </lineage>
</organism>
<comment type="caution">
    <text evidence="1">The sequence shown here is derived from an EMBL/GenBank/DDBJ whole genome shotgun (WGS) entry which is preliminary data.</text>
</comment>
<gene>
    <name evidence="1" type="ORF">L1987_76069</name>
</gene>
<evidence type="ECO:0000313" key="1">
    <source>
        <dbReference type="EMBL" id="KAI3705825.1"/>
    </source>
</evidence>